<dbReference type="AlphaFoldDB" id="A0A437QG51"/>
<evidence type="ECO:0000313" key="2">
    <source>
        <dbReference type="Proteomes" id="UP000283077"/>
    </source>
</evidence>
<comment type="caution">
    <text evidence="1">The sequence shown here is derived from an EMBL/GenBank/DDBJ whole genome shotgun (WGS) entry which is preliminary data.</text>
</comment>
<name>A0A437QG51_9GAMM</name>
<evidence type="ECO:0000313" key="1">
    <source>
        <dbReference type="EMBL" id="RVU33482.1"/>
    </source>
</evidence>
<reference evidence="1 2" key="1">
    <citation type="submission" date="2019-01" db="EMBL/GenBank/DDBJ databases">
        <authorList>
            <person name="Chen W.-M."/>
        </authorList>
    </citation>
    <scope>NUCLEOTIDE SEQUENCE [LARGE SCALE GENOMIC DNA]</scope>
    <source>
        <strain evidence="1 2">KYPC3</strain>
    </source>
</reference>
<sequence>MFVLKVHFAITRYCCGMLLLLFLPAVMAKSITIAASPWQGLTHADGSGLYFQIFREAMASQDIKLNFRLSNWKRAKHMFYAKRADVLLADYHHEDPSRFFPRWHLDYDQSVQLYSLQPLQNLAQLKDRPVGWLLGYDFDQYLPVPVEPYEVATEEEGFMLLQHQRLAAFISYQSHQPDPMVLPLYSLEILAAQPLYPLFQNDFEGRQLARAYDLGMAQLYRSGRLAELHHSRTSYQHARYEQVK</sequence>
<gene>
    <name evidence="1" type="ORF">EOE67_16615</name>
</gene>
<dbReference type="SUPFAM" id="SSF53850">
    <property type="entry name" value="Periplasmic binding protein-like II"/>
    <property type="match status" value="1"/>
</dbReference>
<dbReference type="RefSeq" id="WP_127700459.1">
    <property type="nucleotide sequence ID" value="NZ_SACS01000021.1"/>
</dbReference>
<protein>
    <recommendedName>
        <fullName evidence="3">Transporter substrate-binding domain-containing protein</fullName>
    </recommendedName>
</protein>
<keyword evidence="2" id="KW-1185">Reference proteome</keyword>
<dbReference type="OrthoDB" id="6300773at2"/>
<proteinExistence type="predicted"/>
<dbReference type="Proteomes" id="UP000283077">
    <property type="component" value="Unassembled WGS sequence"/>
</dbReference>
<accession>A0A437QG51</accession>
<organism evidence="1 2">
    <name type="scientific">Rheinheimera riviphila</name>
    <dbReference type="NCBI Taxonomy" id="1834037"/>
    <lineage>
        <taxon>Bacteria</taxon>
        <taxon>Pseudomonadati</taxon>
        <taxon>Pseudomonadota</taxon>
        <taxon>Gammaproteobacteria</taxon>
        <taxon>Chromatiales</taxon>
        <taxon>Chromatiaceae</taxon>
        <taxon>Rheinheimera</taxon>
    </lineage>
</organism>
<dbReference type="EMBL" id="SACS01000021">
    <property type="protein sequence ID" value="RVU33482.1"/>
    <property type="molecule type" value="Genomic_DNA"/>
</dbReference>
<evidence type="ECO:0008006" key="3">
    <source>
        <dbReference type="Google" id="ProtNLM"/>
    </source>
</evidence>